<accession>A0A8H6XW73</accession>
<reference evidence="1" key="1">
    <citation type="submission" date="2020-05" db="EMBL/GenBank/DDBJ databases">
        <title>Mycena genomes resolve the evolution of fungal bioluminescence.</title>
        <authorList>
            <person name="Tsai I.J."/>
        </authorList>
    </citation>
    <scope>NUCLEOTIDE SEQUENCE</scope>
    <source>
        <strain evidence="1">CCC161011</strain>
    </source>
</reference>
<dbReference type="Proteomes" id="UP000620124">
    <property type="component" value="Unassembled WGS sequence"/>
</dbReference>
<protein>
    <submittedName>
        <fullName evidence="1">Cupin-2 domain-containing protein</fullName>
    </submittedName>
</protein>
<keyword evidence="2" id="KW-1185">Reference proteome</keyword>
<dbReference type="Gene3D" id="2.60.120.10">
    <property type="entry name" value="Jelly Rolls"/>
    <property type="match status" value="2"/>
</dbReference>
<name>A0A8H6XW73_9AGAR</name>
<dbReference type="InterPro" id="IPR047142">
    <property type="entry name" value="OryJ/VirC-like"/>
</dbReference>
<dbReference type="CDD" id="cd02231">
    <property type="entry name" value="cupin_BLL6423-like"/>
    <property type="match status" value="1"/>
</dbReference>
<dbReference type="PANTHER" id="PTHR36156:SF2">
    <property type="entry name" value="CUPIN TYPE-2 DOMAIN-CONTAINING PROTEIN"/>
    <property type="match status" value="1"/>
</dbReference>
<proteinExistence type="predicted"/>
<evidence type="ECO:0000313" key="1">
    <source>
        <dbReference type="EMBL" id="KAF7347864.1"/>
    </source>
</evidence>
<dbReference type="EMBL" id="JACAZI010000012">
    <property type="protein sequence ID" value="KAF7347864.1"/>
    <property type="molecule type" value="Genomic_DNA"/>
</dbReference>
<dbReference type="PANTHER" id="PTHR36156">
    <property type="entry name" value="SLR2101 PROTEIN"/>
    <property type="match status" value="1"/>
</dbReference>
<organism evidence="1 2">
    <name type="scientific">Mycena venus</name>
    <dbReference type="NCBI Taxonomy" id="2733690"/>
    <lineage>
        <taxon>Eukaryota</taxon>
        <taxon>Fungi</taxon>
        <taxon>Dikarya</taxon>
        <taxon>Basidiomycota</taxon>
        <taxon>Agaricomycotina</taxon>
        <taxon>Agaricomycetes</taxon>
        <taxon>Agaricomycetidae</taxon>
        <taxon>Agaricales</taxon>
        <taxon>Marasmiineae</taxon>
        <taxon>Mycenaceae</taxon>
        <taxon>Mycena</taxon>
    </lineage>
</organism>
<dbReference type="InterPro" id="IPR014710">
    <property type="entry name" value="RmlC-like_jellyroll"/>
</dbReference>
<dbReference type="OrthoDB" id="5840532at2759"/>
<evidence type="ECO:0000313" key="2">
    <source>
        <dbReference type="Proteomes" id="UP000620124"/>
    </source>
</evidence>
<gene>
    <name evidence="1" type="ORF">MVEN_01544100</name>
</gene>
<dbReference type="AlphaFoldDB" id="A0A8H6XW73"/>
<sequence length="191" mass="20940">MSNPSELPKIRRIVTSHDDKGLGTIQNDSTLRFEDIPGMDGAKAAAVWVTADGLPTNDNNMSEDGANRVVNGIVQPNGTNLRCTDLAPGAETPMHRTTSLDYNILRTYPLLKLYTHRNSSRSFISVQGELILIMDDGSETHLKNPGDTVIQKGTMHAWRNPSTEWARWMCAVIAAEPAVVNGKALEDETKP</sequence>
<dbReference type="SUPFAM" id="SSF51182">
    <property type="entry name" value="RmlC-like cupins"/>
    <property type="match status" value="1"/>
</dbReference>
<dbReference type="InterPro" id="IPR011051">
    <property type="entry name" value="RmlC_Cupin_sf"/>
</dbReference>
<comment type="caution">
    <text evidence="1">The sequence shown here is derived from an EMBL/GenBank/DDBJ whole genome shotgun (WGS) entry which is preliminary data.</text>
</comment>